<keyword evidence="4 11" id="KW-0808">Transferase</keyword>
<dbReference type="SMART" id="SM00086">
    <property type="entry name" value="PAC"/>
    <property type="match status" value="2"/>
</dbReference>
<evidence type="ECO:0000259" key="9">
    <source>
        <dbReference type="PROSITE" id="PS50110"/>
    </source>
</evidence>
<feature type="coiled-coil region" evidence="7">
    <location>
        <begin position="244"/>
        <end position="274"/>
    </location>
</feature>
<dbReference type="Pfam" id="PF00072">
    <property type="entry name" value="Response_reg"/>
    <property type="match status" value="1"/>
</dbReference>
<comment type="catalytic activity">
    <reaction evidence="1">
        <text>ATP + protein L-histidine = ADP + protein N-phospho-L-histidine.</text>
        <dbReference type="EC" id="2.7.13.3"/>
    </reaction>
</comment>
<evidence type="ECO:0000256" key="5">
    <source>
        <dbReference type="ARBA" id="ARBA00022777"/>
    </source>
</evidence>
<keyword evidence="12" id="KW-1185">Reference proteome</keyword>
<dbReference type="HOGENOM" id="CLU_000445_114_58_2"/>
<dbReference type="PRINTS" id="PR00344">
    <property type="entry name" value="BCTRLSENSOR"/>
</dbReference>
<accession>Q2FQ59</accession>
<dbReference type="GO" id="GO:0000160">
    <property type="term" value="P:phosphorelay signal transduction system"/>
    <property type="evidence" value="ECO:0007669"/>
    <property type="project" value="InterPro"/>
</dbReference>
<dbReference type="SUPFAM" id="SSF55874">
    <property type="entry name" value="ATPase domain of HSP90 chaperone/DNA topoisomerase II/histidine kinase"/>
    <property type="match status" value="1"/>
</dbReference>
<dbReference type="PROSITE" id="PS50110">
    <property type="entry name" value="RESPONSE_REGULATORY"/>
    <property type="match status" value="1"/>
</dbReference>
<reference evidence="12" key="1">
    <citation type="journal article" date="2016" name="Stand. Genomic Sci.">
        <title>Complete genome sequence of Methanospirillum hungatei type strain JF1.</title>
        <authorList>
            <person name="Gunsalus R.P."/>
            <person name="Cook L.E."/>
            <person name="Crable B."/>
            <person name="Rohlin L."/>
            <person name="McDonald E."/>
            <person name="Mouttaki H."/>
            <person name="Sieber J.R."/>
            <person name="Poweleit N."/>
            <person name="Zhou H."/>
            <person name="Lapidus A.L."/>
            <person name="Daligault H.E."/>
            <person name="Land M."/>
            <person name="Gilna P."/>
            <person name="Ivanova N."/>
            <person name="Kyrpides N."/>
            <person name="Culley D.E."/>
            <person name="McInerney M.J."/>
        </authorList>
    </citation>
    <scope>NUCLEOTIDE SEQUENCE [LARGE SCALE GENOMIC DNA]</scope>
    <source>
        <strain evidence="12">ATCC 27890 / DSM 864 / NBRC 100397 / JF-1</strain>
    </source>
</reference>
<dbReference type="InterPro" id="IPR001789">
    <property type="entry name" value="Sig_transdc_resp-reg_receiver"/>
</dbReference>
<evidence type="ECO:0000256" key="4">
    <source>
        <dbReference type="ARBA" id="ARBA00022679"/>
    </source>
</evidence>
<dbReference type="OrthoDB" id="230688at2157"/>
<dbReference type="InterPro" id="IPR036890">
    <property type="entry name" value="HATPase_C_sf"/>
</dbReference>
<evidence type="ECO:0000313" key="11">
    <source>
        <dbReference type="EMBL" id="ABD41564.1"/>
    </source>
</evidence>
<dbReference type="SMART" id="SM00448">
    <property type="entry name" value="REC"/>
    <property type="match status" value="1"/>
</dbReference>
<evidence type="ECO:0000256" key="3">
    <source>
        <dbReference type="ARBA" id="ARBA00022553"/>
    </source>
</evidence>
<dbReference type="GO" id="GO:0004673">
    <property type="term" value="F:protein histidine kinase activity"/>
    <property type="evidence" value="ECO:0007669"/>
    <property type="project" value="UniProtKB-EC"/>
</dbReference>
<dbReference type="Gene3D" id="3.30.450.20">
    <property type="entry name" value="PAS domain"/>
    <property type="match status" value="3"/>
</dbReference>
<feature type="domain" description="PAC" evidence="10">
    <location>
        <begin position="372"/>
        <end position="423"/>
    </location>
</feature>
<dbReference type="CDD" id="cd00075">
    <property type="entry name" value="HATPase"/>
    <property type="match status" value="1"/>
</dbReference>
<dbReference type="SMART" id="SM00387">
    <property type="entry name" value="HATPase_c"/>
    <property type="match status" value="1"/>
</dbReference>
<keyword evidence="5 11" id="KW-0418">Kinase</keyword>
<protein>
    <recommendedName>
        <fullName evidence="2">histidine kinase</fullName>
        <ecNumber evidence="2">2.7.13.3</ecNumber>
    </recommendedName>
</protein>
<feature type="domain" description="Histidine kinase" evidence="8">
    <location>
        <begin position="556"/>
        <end position="753"/>
    </location>
</feature>
<dbReference type="SUPFAM" id="SSF52172">
    <property type="entry name" value="CheY-like"/>
    <property type="match status" value="1"/>
</dbReference>
<evidence type="ECO:0000256" key="6">
    <source>
        <dbReference type="PROSITE-ProRule" id="PRU00169"/>
    </source>
</evidence>
<feature type="domain" description="Response regulatory" evidence="9">
    <location>
        <begin position="3"/>
        <end position="118"/>
    </location>
</feature>
<gene>
    <name evidence="11" type="ordered locus">Mhun_1847</name>
</gene>
<dbReference type="InterPro" id="IPR004358">
    <property type="entry name" value="Sig_transdc_His_kin-like_C"/>
</dbReference>
<evidence type="ECO:0000259" key="8">
    <source>
        <dbReference type="PROSITE" id="PS50109"/>
    </source>
</evidence>
<dbReference type="EnsemblBacteria" id="ABD41564">
    <property type="protein sequence ID" value="ABD41564"/>
    <property type="gene ID" value="Mhun_1847"/>
</dbReference>
<dbReference type="PROSITE" id="PS50109">
    <property type="entry name" value="HIS_KIN"/>
    <property type="match status" value="1"/>
</dbReference>
<dbReference type="InterPro" id="IPR052162">
    <property type="entry name" value="Sensor_kinase/Photoreceptor"/>
</dbReference>
<dbReference type="InterPro" id="IPR000014">
    <property type="entry name" value="PAS"/>
</dbReference>
<dbReference type="NCBIfam" id="TIGR00229">
    <property type="entry name" value="sensory_box"/>
    <property type="match status" value="1"/>
</dbReference>
<dbReference type="InterPro" id="IPR001610">
    <property type="entry name" value="PAC"/>
</dbReference>
<evidence type="ECO:0000256" key="2">
    <source>
        <dbReference type="ARBA" id="ARBA00012438"/>
    </source>
</evidence>
<evidence type="ECO:0000256" key="7">
    <source>
        <dbReference type="SAM" id="Coils"/>
    </source>
</evidence>
<dbReference type="Pfam" id="PF02518">
    <property type="entry name" value="HATPase_c"/>
    <property type="match status" value="1"/>
</dbReference>
<sequence>MISILYVDDEPDFVDLCRIYLEKQKDFTIDSSNLATDALKKVAGATYDIIISDYQMPGMNGIEFLKNVRNNYGDIPFILFTGRGREDVVIDALNNGADFYLQKGYDTAPLFAELVHMIYQAVDRKQAKNALQTSISQLCHAEEITGLGYWSFDLNTGKVTASEGAKKIYGLGDKEWTIAEVQTIPLPEYRSLLDESMNNLISGERPYHVEFQIKRPSDNKIIDIHSIAEYDQAKNQVFGTIQDITRVKEVERELRKKNEELTALHAKISKSEEELVTHIDMLTRQSAKIRDREEQIRLLSDNLPNGLVYQLLIKPDNTRSFQYISAGVEQIHQVSATSVLEDPNVLYNQIVDDDRLGLIDAENEAFRKRTSFSHEIRIRTPDGQIHWILLRSVPHVLSDESILWDGIEIDITDQKRAEEKLRMIHELFHQFMLHSPIYIFIKEVTQDTSRVLYASENFQDMVGIPGSRMGGHTMDELFPPDFAAKITADDWKVVSDGVVLKLRESLNDKHYITIKFPIIEQNRTLLAGYTIDITELHKTQEALHEANQKVRLLTGLTRHDIFNELSVIMGYHDLIAETEDLAEIREYVSKAKKTCEQIIATTSFTREYEDFGTAESRWQNIRRIIESAQDEVNTDDITIINDIPEDCEIYADPVIRKVFTTLLENAIRHGETITKIHCFCTKDENQLIITCQDDGVGVPDDEKRYIFGLRYGKHTGIGLFLAKEILSITGLSIRECGEPGKGARFEIIVPENEYRFLSESEKK</sequence>
<dbReference type="InterPro" id="IPR011006">
    <property type="entry name" value="CheY-like_superfamily"/>
</dbReference>
<dbReference type="Gene3D" id="3.40.50.2300">
    <property type="match status" value="1"/>
</dbReference>
<dbReference type="InParanoid" id="Q2FQ59"/>
<dbReference type="Pfam" id="PF08448">
    <property type="entry name" value="PAS_4"/>
    <property type="match status" value="1"/>
</dbReference>
<name>Q2FQ59_METHJ</name>
<dbReference type="SUPFAM" id="SSF55785">
    <property type="entry name" value="PYP-like sensor domain (PAS domain)"/>
    <property type="match status" value="3"/>
</dbReference>
<dbReference type="eggNOG" id="arCOG06192">
    <property type="taxonomic scope" value="Archaea"/>
</dbReference>
<dbReference type="InterPro" id="IPR005467">
    <property type="entry name" value="His_kinase_dom"/>
</dbReference>
<dbReference type="AlphaFoldDB" id="Q2FQ59"/>
<dbReference type="InterPro" id="IPR035965">
    <property type="entry name" value="PAS-like_dom_sf"/>
</dbReference>
<dbReference type="PANTHER" id="PTHR43304">
    <property type="entry name" value="PHYTOCHROME-LIKE PROTEIN CPH1"/>
    <property type="match status" value="1"/>
</dbReference>
<keyword evidence="7" id="KW-0175">Coiled coil</keyword>
<evidence type="ECO:0000313" key="12">
    <source>
        <dbReference type="Proteomes" id="UP000001941"/>
    </source>
</evidence>
<dbReference type="PROSITE" id="PS50113">
    <property type="entry name" value="PAC"/>
    <property type="match status" value="2"/>
</dbReference>
<dbReference type="CDD" id="cd00156">
    <property type="entry name" value="REC"/>
    <property type="match status" value="1"/>
</dbReference>
<feature type="modified residue" description="4-aspartylphosphate" evidence="6">
    <location>
        <position position="53"/>
    </location>
</feature>
<dbReference type="Proteomes" id="UP000001941">
    <property type="component" value="Chromosome"/>
</dbReference>
<dbReference type="EMBL" id="CP000254">
    <property type="protein sequence ID" value="ABD41564.1"/>
    <property type="molecule type" value="Genomic_DNA"/>
</dbReference>
<organism evidence="11 12">
    <name type="scientific">Methanospirillum hungatei JF-1 (strain ATCC 27890 / DSM 864 / NBRC 100397 / JF-1)</name>
    <dbReference type="NCBI Taxonomy" id="323259"/>
    <lineage>
        <taxon>Archaea</taxon>
        <taxon>Methanobacteriati</taxon>
        <taxon>Methanobacteriota</taxon>
        <taxon>Stenosarchaea group</taxon>
        <taxon>Methanomicrobia</taxon>
        <taxon>Methanomicrobiales</taxon>
        <taxon>Methanospirillaceae</taxon>
        <taxon>Methanospirillum</taxon>
    </lineage>
</organism>
<dbReference type="KEGG" id="mhu:Mhun_1847"/>
<keyword evidence="3 6" id="KW-0597">Phosphoprotein</keyword>
<dbReference type="Gene3D" id="3.30.565.10">
    <property type="entry name" value="Histidine kinase-like ATPase, C-terminal domain"/>
    <property type="match status" value="1"/>
</dbReference>
<feature type="domain" description="PAC" evidence="10">
    <location>
        <begin position="207"/>
        <end position="256"/>
    </location>
</feature>
<dbReference type="PANTHER" id="PTHR43304:SF1">
    <property type="entry name" value="PAC DOMAIN-CONTAINING PROTEIN"/>
    <property type="match status" value="1"/>
</dbReference>
<evidence type="ECO:0000256" key="1">
    <source>
        <dbReference type="ARBA" id="ARBA00000085"/>
    </source>
</evidence>
<dbReference type="GeneID" id="25393537"/>
<dbReference type="STRING" id="323259.Mhun_1847"/>
<proteinExistence type="predicted"/>
<dbReference type="InterPro" id="IPR000700">
    <property type="entry name" value="PAS-assoc_C"/>
</dbReference>
<dbReference type="InterPro" id="IPR013656">
    <property type="entry name" value="PAS_4"/>
</dbReference>
<evidence type="ECO:0000259" key="10">
    <source>
        <dbReference type="PROSITE" id="PS50113"/>
    </source>
</evidence>
<dbReference type="InterPro" id="IPR003594">
    <property type="entry name" value="HATPase_dom"/>
</dbReference>
<dbReference type="RefSeq" id="WP_011448828.1">
    <property type="nucleotide sequence ID" value="NC_007796.1"/>
</dbReference>
<dbReference type="Pfam" id="PF08447">
    <property type="entry name" value="PAS_3"/>
    <property type="match status" value="1"/>
</dbReference>
<dbReference type="EC" id="2.7.13.3" evidence="2"/>
<dbReference type="eggNOG" id="arCOG02383">
    <property type="taxonomic scope" value="Archaea"/>
</dbReference>
<dbReference type="InterPro" id="IPR013655">
    <property type="entry name" value="PAS_fold_3"/>
</dbReference>